<keyword evidence="8" id="KW-0186">Copper</keyword>
<dbReference type="OrthoDB" id="129121at2759"/>
<dbReference type="InterPro" id="IPR024548">
    <property type="entry name" value="Cu2_monoox_C"/>
</dbReference>
<dbReference type="PROSITE" id="PS50836">
    <property type="entry name" value="DOMON"/>
    <property type="match status" value="1"/>
</dbReference>
<accession>A0A8R2B802</accession>
<comment type="similarity">
    <text evidence="3">Belongs to the copper type II ascorbate-dependent monooxygenase family.</text>
</comment>
<dbReference type="InterPro" id="IPR020611">
    <property type="entry name" value="Cu2_ascorb_mOase_CS-1"/>
</dbReference>
<evidence type="ECO:0000256" key="1">
    <source>
        <dbReference type="ARBA" id="ARBA00001973"/>
    </source>
</evidence>
<evidence type="ECO:0000256" key="10">
    <source>
        <dbReference type="ARBA" id="ARBA00023136"/>
    </source>
</evidence>
<dbReference type="InterPro" id="IPR045266">
    <property type="entry name" value="DOH_DOMON"/>
</dbReference>
<evidence type="ECO:0000256" key="12">
    <source>
        <dbReference type="ARBA" id="ARBA00023180"/>
    </source>
</evidence>
<dbReference type="InterPro" id="IPR005018">
    <property type="entry name" value="DOMON_domain"/>
</dbReference>
<dbReference type="EnsemblMetazoa" id="XM_008187968.3">
    <property type="protein sequence ID" value="XP_008186190.1"/>
    <property type="gene ID" value="LOC100166363"/>
</dbReference>
<dbReference type="AlphaFoldDB" id="A0A8R2B802"/>
<evidence type="ECO:0000313" key="16">
    <source>
        <dbReference type="Proteomes" id="UP000007819"/>
    </source>
</evidence>
<evidence type="ECO:0000256" key="9">
    <source>
        <dbReference type="ARBA" id="ARBA00023033"/>
    </source>
</evidence>
<dbReference type="Pfam" id="PF01082">
    <property type="entry name" value="Cu2_monooxygen"/>
    <property type="match status" value="1"/>
</dbReference>
<dbReference type="InterPro" id="IPR028460">
    <property type="entry name" value="Tbh/DBH"/>
</dbReference>
<dbReference type="RefSeq" id="XP_008186190.1">
    <property type="nucleotide sequence ID" value="XM_008187968.2"/>
</dbReference>
<evidence type="ECO:0000313" key="15">
    <source>
        <dbReference type="EnsemblMetazoa" id="XP_008186190.1"/>
    </source>
</evidence>
<organism evidence="15 16">
    <name type="scientific">Acyrthosiphon pisum</name>
    <name type="common">Pea aphid</name>
    <dbReference type="NCBI Taxonomy" id="7029"/>
    <lineage>
        <taxon>Eukaryota</taxon>
        <taxon>Metazoa</taxon>
        <taxon>Ecdysozoa</taxon>
        <taxon>Arthropoda</taxon>
        <taxon>Hexapoda</taxon>
        <taxon>Insecta</taxon>
        <taxon>Pterygota</taxon>
        <taxon>Neoptera</taxon>
        <taxon>Paraneoptera</taxon>
        <taxon>Hemiptera</taxon>
        <taxon>Sternorrhyncha</taxon>
        <taxon>Aphidomorpha</taxon>
        <taxon>Aphidoidea</taxon>
        <taxon>Aphididae</taxon>
        <taxon>Macrosiphini</taxon>
        <taxon>Acyrthosiphon</taxon>
    </lineage>
</organism>
<evidence type="ECO:0000256" key="7">
    <source>
        <dbReference type="ARBA" id="ARBA00023002"/>
    </source>
</evidence>
<dbReference type="KEGG" id="api:100166363"/>
<dbReference type="CDD" id="cd09631">
    <property type="entry name" value="DOMON_DOH"/>
    <property type="match status" value="1"/>
</dbReference>
<dbReference type="GeneID" id="100166363"/>
<dbReference type="Proteomes" id="UP000007819">
    <property type="component" value="Chromosome A2"/>
</dbReference>
<evidence type="ECO:0000256" key="6">
    <source>
        <dbReference type="ARBA" id="ARBA00022989"/>
    </source>
</evidence>
<dbReference type="Pfam" id="PF03712">
    <property type="entry name" value="Cu2_monoox_C"/>
    <property type="match status" value="1"/>
</dbReference>
<dbReference type="PROSITE" id="PS00084">
    <property type="entry name" value="CU2_MONOOXYGENASE_1"/>
    <property type="match status" value="1"/>
</dbReference>
<evidence type="ECO:0000256" key="8">
    <source>
        <dbReference type="ARBA" id="ARBA00023008"/>
    </source>
</evidence>
<keyword evidence="4" id="KW-0812">Transmembrane</keyword>
<keyword evidence="10" id="KW-0472">Membrane</keyword>
<dbReference type="GO" id="GO:0030667">
    <property type="term" value="C:secretory granule membrane"/>
    <property type="evidence" value="ECO:0007669"/>
    <property type="project" value="TreeGrafter"/>
</dbReference>
<keyword evidence="7" id="KW-0560">Oxidoreductase</keyword>
<dbReference type="Gene3D" id="2.60.120.230">
    <property type="match status" value="1"/>
</dbReference>
<keyword evidence="5" id="KW-0479">Metal-binding</keyword>
<evidence type="ECO:0000256" key="2">
    <source>
        <dbReference type="ARBA" id="ARBA00004167"/>
    </source>
</evidence>
<keyword evidence="11" id="KW-1015">Disulfide bond</keyword>
<keyword evidence="16" id="KW-1185">Reference proteome</keyword>
<keyword evidence="9" id="KW-0503">Monooxygenase</keyword>
<dbReference type="PRINTS" id="PR00767">
    <property type="entry name" value="DBMONOXGNASE"/>
</dbReference>
<proteinExistence type="inferred from homology"/>
<sequence length="606" mass="68100">MKQQRSASQQPLRWCRRWTAVVAAIVTLFSATDGGHAGAAGRRVYTAPLDDTGRTAVYWTVDYGSQSVKFEAHFAAGGGPFDWLAVGFSGRGNHSGADFCVMWVDWKGVTGMLDTWTDDAGRISVDERQDCEEFDVARFHGGGTALTFTRKFDTCDDDRDYLIQDGTTHLVWMVGGGPLFAVEGLLVSQARAKGMQRVQLLKPERPQVRLPDKVSKIDVLASKVNVPAEETTYWCHVMKIPLDLSFKHHIVRFESVIDESSRGVVHHMEVFHCESSAGTRIPLYSGPCFSEKRPYKTQVCKKVMAAWAMGAAPFVYPEEAGLPIGGPDFNSYIMLEVHYNNPGLRKGMVDSSGVRLYITPEVRKYDAGVIELGLEYTDKMAIPPKLEDFTLSGYCIAECTAVSIPSAGIEIFGSQLHTHLTGTMIYTKHVRDGQELPELNRDNHYSTHFQEIRLLHKPVRVLPGDALITTCHYNTEDRQNITLGGFSITDEMCVNYVYYYPKIELEVCKSSISDQNLKSYFKFLNEWERQRTSPERAVSVNYNGAEWTPMRSRVLHQVYEQSTLSMQCNRSTGERFPGDWENRPSTKVLYTLPPPARSCSRLTPSS</sequence>
<dbReference type="InterPro" id="IPR014784">
    <property type="entry name" value="Cu2_ascorb_mOase-like_C"/>
</dbReference>
<evidence type="ECO:0000256" key="11">
    <source>
        <dbReference type="ARBA" id="ARBA00023157"/>
    </source>
</evidence>
<dbReference type="FunFam" id="2.60.120.310:FF:000004">
    <property type="entry name" value="DBH-like monooxygenase protein 1"/>
    <property type="match status" value="1"/>
</dbReference>
<keyword evidence="6" id="KW-1133">Transmembrane helix</keyword>
<dbReference type="GO" id="GO:0042420">
    <property type="term" value="P:dopamine catabolic process"/>
    <property type="evidence" value="ECO:0007669"/>
    <property type="project" value="TreeGrafter"/>
</dbReference>
<evidence type="ECO:0000256" key="5">
    <source>
        <dbReference type="ARBA" id="ARBA00022723"/>
    </source>
</evidence>
<name>A0A8R2B802_ACYPI</name>
<dbReference type="InterPro" id="IPR000945">
    <property type="entry name" value="DBH-like"/>
</dbReference>
<reference evidence="15" key="2">
    <citation type="submission" date="2022-06" db="UniProtKB">
        <authorList>
            <consortium name="EnsemblMetazoa"/>
        </authorList>
    </citation>
    <scope>IDENTIFICATION</scope>
</reference>
<protein>
    <recommendedName>
        <fullName evidence="14">DOMON domain-containing protein</fullName>
    </recommendedName>
</protein>
<dbReference type="PANTHER" id="PTHR10157:SF29">
    <property type="entry name" value="DOPAMINE BETA-HYDROXYLASE"/>
    <property type="match status" value="1"/>
</dbReference>
<comment type="cofactor">
    <cofactor evidence="1">
        <name>Cu(2+)</name>
        <dbReference type="ChEBI" id="CHEBI:29036"/>
    </cofactor>
</comment>
<keyword evidence="13" id="KW-0732">Signal</keyword>
<dbReference type="SUPFAM" id="SSF49742">
    <property type="entry name" value="PHM/PNGase F"/>
    <property type="match status" value="2"/>
</dbReference>
<dbReference type="GO" id="GO:0005615">
    <property type="term" value="C:extracellular space"/>
    <property type="evidence" value="ECO:0007669"/>
    <property type="project" value="TreeGrafter"/>
</dbReference>
<dbReference type="Pfam" id="PF03351">
    <property type="entry name" value="DOMON"/>
    <property type="match status" value="1"/>
</dbReference>
<evidence type="ECO:0000259" key="14">
    <source>
        <dbReference type="PROSITE" id="PS50836"/>
    </source>
</evidence>
<comment type="subcellular location">
    <subcellularLocation>
        <location evidence="2">Membrane</location>
        <topology evidence="2">Single-pass membrane protein</topology>
    </subcellularLocation>
</comment>
<dbReference type="SMART" id="SM00664">
    <property type="entry name" value="DoH"/>
    <property type="match status" value="1"/>
</dbReference>
<feature type="domain" description="DOMON" evidence="14">
    <location>
        <begin position="53"/>
        <end position="175"/>
    </location>
</feature>
<dbReference type="GO" id="GO:0006589">
    <property type="term" value="P:octopamine biosynthetic process"/>
    <property type="evidence" value="ECO:0007669"/>
    <property type="project" value="TreeGrafter"/>
</dbReference>
<evidence type="ECO:0000256" key="4">
    <source>
        <dbReference type="ARBA" id="ARBA00022692"/>
    </source>
</evidence>
<dbReference type="FunFam" id="2.60.120.230:FF:000001">
    <property type="entry name" value="Monooxygenase, DBH-like 1"/>
    <property type="match status" value="1"/>
</dbReference>
<dbReference type="Gene3D" id="2.60.120.310">
    <property type="entry name" value="Copper type II, ascorbate-dependent monooxygenase, N-terminal domain"/>
    <property type="match status" value="1"/>
</dbReference>
<dbReference type="InterPro" id="IPR008977">
    <property type="entry name" value="PHM/PNGase_F_dom_sf"/>
</dbReference>
<reference evidence="16" key="1">
    <citation type="submission" date="2010-06" db="EMBL/GenBank/DDBJ databases">
        <authorList>
            <person name="Jiang H."/>
            <person name="Abraham K."/>
            <person name="Ali S."/>
            <person name="Alsbrooks S.L."/>
            <person name="Anim B.N."/>
            <person name="Anosike U.S."/>
            <person name="Attaway T."/>
            <person name="Bandaranaike D.P."/>
            <person name="Battles P.K."/>
            <person name="Bell S.N."/>
            <person name="Bell A.V."/>
            <person name="Beltran B."/>
            <person name="Bickham C."/>
            <person name="Bustamante Y."/>
            <person name="Caleb T."/>
            <person name="Canada A."/>
            <person name="Cardenas V."/>
            <person name="Carter K."/>
            <person name="Chacko J."/>
            <person name="Chandrabose M.N."/>
            <person name="Chavez D."/>
            <person name="Chavez A."/>
            <person name="Chen L."/>
            <person name="Chu H.-S."/>
            <person name="Claassen K.J."/>
            <person name="Cockrell R."/>
            <person name="Collins M."/>
            <person name="Cooper J.A."/>
            <person name="Cree A."/>
            <person name="Curry S.M."/>
            <person name="Da Y."/>
            <person name="Dao M.D."/>
            <person name="Das B."/>
            <person name="Davila M.-L."/>
            <person name="Davy-Carroll L."/>
            <person name="Denson S."/>
            <person name="Dinh H."/>
            <person name="Ebong V.E."/>
            <person name="Edwards J.R."/>
            <person name="Egan A."/>
            <person name="El-Daye J."/>
            <person name="Escobedo L."/>
            <person name="Fernandez S."/>
            <person name="Fernando P.R."/>
            <person name="Flagg N."/>
            <person name="Forbes L.D."/>
            <person name="Fowler R.G."/>
            <person name="Fu Q."/>
            <person name="Gabisi R.A."/>
            <person name="Ganer J."/>
            <person name="Garbino Pronczuk A."/>
            <person name="Garcia R.M."/>
            <person name="Garner T."/>
            <person name="Garrett T.E."/>
            <person name="Gonzalez D.A."/>
            <person name="Hamid H."/>
            <person name="Hawkins E.S."/>
            <person name="Hirani K."/>
            <person name="Hogues M.E."/>
            <person name="Hollins B."/>
            <person name="Hsiao C.-H."/>
            <person name="Jabil R."/>
            <person name="James M.L."/>
            <person name="Jhangiani S.N."/>
            <person name="Johnson B."/>
            <person name="Johnson Q."/>
            <person name="Joshi V."/>
            <person name="Kalu J.B."/>
            <person name="Kam C."/>
            <person name="Kashfia A."/>
            <person name="Keebler J."/>
            <person name="Kisamo H."/>
            <person name="Kovar C.L."/>
            <person name="Lago L.A."/>
            <person name="Lai C.-Y."/>
            <person name="Laidlaw J."/>
            <person name="Lara F."/>
            <person name="Le T.-K."/>
            <person name="Lee S.L."/>
            <person name="Legall F.H."/>
            <person name="Lemon S.J."/>
            <person name="Lewis L.R."/>
            <person name="Li B."/>
            <person name="Liu Y."/>
            <person name="Liu Y.-S."/>
            <person name="Lopez J."/>
            <person name="Lozado R.J."/>
            <person name="Lu J."/>
            <person name="Madu R.C."/>
            <person name="Maheshwari M."/>
            <person name="Maheshwari R."/>
            <person name="Malloy K."/>
            <person name="Martinez E."/>
            <person name="Mathew T."/>
            <person name="Mercado I.C."/>
            <person name="Mercado C."/>
            <person name="Meyer B."/>
            <person name="Montgomery K."/>
            <person name="Morgan M.B."/>
            <person name="Munidasa M."/>
            <person name="Nazareth L.V."/>
            <person name="Nelson J."/>
            <person name="Ng B.M."/>
            <person name="Nguyen N.B."/>
            <person name="Nguyen P.Q."/>
            <person name="Nguyen T."/>
            <person name="Obregon M."/>
            <person name="Okwuonu G.O."/>
            <person name="Onwere C.G."/>
            <person name="Orozco G."/>
            <person name="Parra A."/>
            <person name="Patel S."/>
            <person name="Patil S."/>
            <person name="Perez A."/>
            <person name="Perez Y."/>
            <person name="Pham C."/>
            <person name="Primus E.L."/>
            <person name="Pu L.-L."/>
            <person name="Puazo M."/>
            <person name="Qin X."/>
            <person name="Quiroz J.B."/>
            <person name="Reese J."/>
            <person name="Richards S."/>
            <person name="Rives C.M."/>
            <person name="Robberts R."/>
            <person name="Ruiz S.J."/>
            <person name="Ruiz M.J."/>
            <person name="Santibanez J."/>
            <person name="Schneider B.W."/>
            <person name="Sisson I."/>
            <person name="Smith M."/>
            <person name="Sodergren E."/>
            <person name="Song X.-Z."/>
            <person name="Song B.B."/>
            <person name="Summersgill H."/>
            <person name="Thelus R."/>
            <person name="Thornton R.D."/>
            <person name="Trejos Z.Y."/>
            <person name="Usmani K."/>
            <person name="Vattathil S."/>
            <person name="Villasana D."/>
            <person name="Walker D.L."/>
            <person name="Wang S."/>
            <person name="Wang K."/>
            <person name="White C.S."/>
            <person name="Williams A.C."/>
            <person name="Williamson J."/>
            <person name="Wilson K."/>
            <person name="Woghiren I.O."/>
            <person name="Woodworth J.R."/>
            <person name="Worley K.C."/>
            <person name="Wright R.A."/>
            <person name="Wu W."/>
            <person name="Young L."/>
            <person name="Zhang L."/>
            <person name="Zhang J."/>
            <person name="Zhu Y."/>
            <person name="Muzny D.M."/>
            <person name="Weinstock G."/>
            <person name="Gibbs R.A."/>
        </authorList>
    </citation>
    <scope>NUCLEOTIDE SEQUENCE [LARGE SCALE GENOMIC DNA]</scope>
    <source>
        <strain evidence="16">LSR1</strain>
    </source>
</reference>
<dbReference type="GO" id="GO:0004500">
    <property type="term" value="F:dopamine beta-monooxygenase activity"/>
    <property type="evidence" value="ECO:0007669"/>
    <property type="project" value="InterPro"/>
</dbReference>
<dbReference type="GO" id="GO:0042421">
    <property type="term" value="P:norepinephrine biosynthetic process"/>
    <property type="evidence" value="ECO:0007669"/>
    <property type="project" value="TreeGrafter"/>
</dbReference>
<evidence type="ECO:0000256" key="13">
    <source>
        <dbReference type="SAM" id="SignalP"/>
    </source>
</evidence>
<feature type="chain" id="PRO_5035738458" description="DOMON domain-containing protein" evidence="13">
    <location>
        <begin position="35"/>
        <end position="606"/>
    </location>
</feature>
<dbReference type="InterPro" id="IPR000323">
    <property type="entry name" value="Cu2_ascorb_mOase_N"/>
</dbReference>
<dbReference type="GO" id="GO:0005507">
    <property type="term" value="F:copper ion binding"/>
    <property type="evidence" value="ECO:0007669"/>
    <property type="project" value="InterPro"/>
</dbReference>
<evidence type="ECO:0000256" key="3">
    <source>
        <dbReference type="ARBA" id="ARBA00010676"/>
    </source>
</evidence>
<dbReference type="InterPro" id="IPR036939">
    <property type="entry name" value="Cu2_ascorb_mOase_N_sf"/>
</dbReference>
<dbReference type="PANTHER" id="PTHR10157">
    <property type="entry name" value="DOPAMINE BETA HYDROXYLASE RELATED"/>
    <property type="match status" value="1"/>
</dbReference>
<feature type="signal peptide" evidence="13">
    <location>
        <begin position="1"/>
        <end position="34"/>
    </location>
</feature>
<keyword evidence="12" id="KW-0325">Glycoprotein</keyword>